<keyword evidence="1" id="KW-0812">Transmembrane</keyword>
<gene>
    <name evidence="2" type="ORF">DRJ26_04525</name>
</gene>
<feature type="transmembrane region" description="Helical" evidence="1">
    <location>
        <begin position="6"/>
        <end position="28"/>
    </location>
</feature>
<keyword evidence="1" id="KW-0472">Membrane</keyword>
<sequence length="162" mass="18351">MSRETIISIFPAISKGWTYFGYKIYIFIVTDRRIALIYVRDCLPRRRKLWFLCKTIIGGLIAAAILGLPGVAAGASLASEDFMSEVDLDKGFDVNCIVSSSRLEKLVSSRKKSYFIPLDKIKSLWIDFENSTFKLKVGWRSKSFIVDRRSLAQLASLVKILS</sequence>
<keyword evidence="1" id="KW-1133">Transmembrane helix</keyword>
<organism evidence="2 3">
    <name type="scientific">Thermoproteota archaeon</name>
    <dbReference type="NCBI Taxonomy" id="2056631"/>
    <lineage>
        <taxon>Archaea</taxon>
        <taxon>Thermoproteota</taxon>
    </lineage>
</organism>
<dbReference type="Proteomes" id="UP000269499">
    <property type="component" value="Unassembled WGS sequence"/>
</dbReference>
<dbReference type="EMBL" id="QMRA01000109">
    <property type="protein sequence ID" value="RLE52594.1"/>
    <property type="molecule type" value="Genomic_DNA"/>
</dbReference>
<evidence type="ECO:0000256" key="1">
    <source>
        <dbReference type="SAM" id="Phobius"/>
    </source>
</evidence>
<reference evidence="2 3" key="1">
    <citation type="submission" date="2018-06" db="EMBL/GenBank/DDBJ databases">
        <title>Extensive metabolic versatility and redundancy in microbially diverse, dynamic hydrothermal sediments.</title>
        <authorList>
            <person name="Dombrowski N."/>
            <person name="Teske A."/>
            <person name="Baker B.J."/>
        </authorList>
    </citation>
    <scope>NUCLEOTIDE SEQUENCE [LARGE SCALE GENOMIC DNA]</scope>
    <source>
        <strain evidence="2">B20_G2</strain>
    </source>
</reference>
<evidence type="ECO:0000313" key="2">
    <source>
        <dbReference type="EMBL" id="RLE52594.1"/>
    </source>
</evidence>
<name>A0A497EYW6_9CREN</name>
<evidence type="ECO:0000313" key="3">
    <source>
        <dbReference type="Proteomes" id="UP000269499"/>
    </source>
</evidence>
<proteinExistence type="predicted"/>
<feature type="transmembrane region" description="Helical" evidence="1">
    <location>
        <begin position="49"/>
        <end position="72"/>
    </location>
</feature>
<comment type="caution">
    <text evidence="2">The sequence shown here is derived from an EMBL/GenBank/DDBJ whole genome shotgun (WGS) entry which is preliminary data.</text>
</comment>
<dbReference type="AlphaFoldDB" id="A0A497EYW6"/>
<accession>A0A497EYW6</accession>
<protein>
    <submittedName>
        <fullName evidence="2">Uncharacterized protein</fullName>
    </submittedName>
</protein>